<accession>A0AAV5LD88</accession>
<dbReference type="Proteomes" id="UP001054252">
    <property type="component" value="Unassembled WGS sequence"/>
</dbReference>
<proteinExistence type="predicted"/>
<reference evidence="1 2" key="1">
    <citation type="journal article" date="2021" name="Commun. Biol.">
        <title>The genome of Shorea leprosula (Dipterocarpaceae) highlights the ecological relevance of drought in aseasonal tropical rainforests.</title>
        <authorList>
            <person name="Ng K.K.S."/>
            <person name="Kobayashi M.J."/>
            <person name="Fawcett J.A."/>
            <person name="Hatakeyama M."/>
            <person name="Paape T."/>
            <person name="Ng C.H."/>
            <person name="Ang C.C."/>
            <person name="Tnah L.H."/>
            <person name="Lee C.T."/>
            <person name="Nishiyama T."/>
            <person name="Sese J."/>
            <person name="O'Brien M.J."/>
            <person name="Copetti D."/>
            <person name="Mohd Noor M.I."/>
            <person name="Ong R.C."/>
            <person name="Putra M."/>
            <person name="Sireger I.Z."/>
            <person name="Indrioko S."/>
            <person name="Kosugi Y."/>
            <person name="Izuno A."/>
            <person name="Isagi Y."/>
            <person name="Lee S.L."/>
            <person name="Shimizu K.K."/>
        </authorList>
    </citation>
    <scope>NUCLEOTIDE SEQUENCE [LARGE SCALE GENOMIC DNA]</scope>
    <source>
        <strain evidence="1">214</strain>
    </source>
</reference>
<gene>
    <name evidence="1" type="ORF">SLEP1_g43285</name>
</gene>
<evidence type="ECO:0000313" key="1">
    <source>
        <dbReference type="EMBL" id="GKV34957.1"/>
    </source>
</evidence>
<protein>
    <submittedName>
        <fullName evidence="1">Uncharacterized protein</fullName>
    </submittedName>
</protein>
<organism evidence="1 2">
    <name type="scientific">Rubroshorea leprosula</name>
    <dbReference type="NCBI Taxonomy" id="152421"/>
    <lineage>
        <taxon>Eukaryota</taxon>
        <taxon>Viridiplantae</taxon>
        <taxon>Streptophyta</taxon>
        <taxon>Embryophyta</taxon>
        <taxon>Tracheophyta</taxon>
        <taxon>Spermatophyta</taxon>
        <taxon>Magnoliopsida</taxon>
        <taxon>eudicotyledons</taxon>
        <taxon>Gunneridae</taxon>
        <taxon>Pentapetalae</taxon>
        <taxon>rosids</taxon>
        <taxon>malvids</taxon>
        <taxon>Malvales</taxon>
        <taxon>Dipterocarpaceae</taxon>
        <taxon>Rubroshorea</taxon>
    </lineage>
</organism>
<name>A0AAV5LD88_9ROSI</name>
<comment type="caution">
    <text evidence="1">The sequence shown here is derived from an EMBL/GenBank/DDBJ whole genome shotgun (WGS) entry which is preliminary data.</text>
</comment>
<keyword evidence="2" id="KW-1185">Reference proteome</keyword>
<dbReference type="AlphaFoldDB" id="A0AAV5LD88"/>
<sequence>MAIRESDSADLLHQMITVLHHVHHSTLLTNLRHHHPSPYVRHYIDNLLCHVRDLLVYLCQQQLLPTASHHLLQEMFVHIRHIIRPLRRFVIQFRQAHQGHNNQFLLQVRRAHLRQVHQRRSINIIHLVTANLHGDVLVVRHHLFVSHQFQDPQN</sequence>
<evidence type="ECO:0000313" key="2">
    <source>
        <dbReference type="Proteomes" id="UP001054252"/>
    </source>
</evidence>
<dbReference type="EMBL" id="BPVZ01000108">
    <property type="protein sequence ID" value="GKV34957.1"/>
    <property type="molecule type" value="Genomic_DNA"/>
</dbReference>